<proteinExistence type="predicted"/>
<dbReference type="EMBL" id="MU071134">
    <property type="protein sequence ID" value="KAF5826248.1"/>
    <property type="molecule type" value="Genomic_DNA"/>
</dbReference>
<keyword evidence="2" id="KW-1185">Reference proteome</keyword>
<organism evidence="1 2">
    <name type="scientific">Dunaliella salina</name>
    <name type="common">Green alga</name>
    <name type="synonym">Protococcus salinus</name>
    <dbReference type="NCBI Taxonomy" id="3046"/>
    <lineage>
        <taxon>Eukaryota</taxon>
        <taxon>Viridiplantae</taxon>
        <taxon>Chlorophyta</taxon>
        <taxon>core chlorophytes</taxon>
        <taxon>Chlorophyceae</taxon>
        <taxon>CS clade</taxon>
        <taxon>Chlamydomonadales</taxon>
        <taxon>Dunaliellaceae</taxon>
        <taxon>Dunaliella</taxon>
    </lineage>
</organism>
<dbReference type="Proteomes" id="UP000815325">
    <property type="component" value="Unassembled WGS sequence"/>
</dbReference>
<reference evidence="1" key="1">
    <citation type="submission" date="2017-08" db="EMBL/GenBank/DDBJ databases">
        <authorList>
            <person name="Polle J.E."/>
            <person name="Barry K."/>
            <person name="Cushman J."/>
            <person name="Schmutz J."/>
            <person name="Tran D."/>
            <person name="Hathwaick L.T."/>
            <person name="Yim W.C."/>
            <person name="Jenkins J."/>
            <person name="Mckie-Krisberg Z.M."/>
            <person name="Prochnik S."/>
            <person name="Lindquist E."/>
            <person name="Dockter R.B."/>
            <person name="Adam C."/>
            <person name="Molina H."/>
            <person name="Bunkerborg J."/>
            <person name="Jin E."/>
            <person name="Buchheim M."/>
            <person name="Magnuson J."/>
        </authorList>
    </citation>
    <scope>NUCLEOTIDE SEQUENCE</scope>
    <source>
        <strain evidence="1">CCAP 19/18</strain>
    </source>
</reference>
<accession>A0ABQ7FV26</accession>
<sequence length="288" mass="32748">MGDFTARLTQQDFDDLKACADRGELYYLPSIEGYTDDQAHYQLIKSLCGYTHPLIEEKCAVAQRVPPKFSSFEAMKSFIQNNYKLQFCNICVEGRKVFLCEQQLYTRFDLDKHNKTGDDEGPLAESGFKGRWASKVERHLEYSGAMGFKVCVPIIVEMKRRLWYNGKMVFRVGRHPGHSGKVGFKVCVPMLAVMERRLKHSGKMGFRVERQVGRSGAMGFKVGVSMLVVMGRRMRHSGKISLGWKDTVGHKSTMGCKVGASMLVVVERRLRYSRKMVFEVEGHLGHNG</sequence>
<evidence type="ECO:0000313" key="2">
    <source>
        <dbReference type="Proteomes" id="UP000815325"/>
    </source>
</evidence>
<comment type="caution">
    <text evidence="1">The sequence shown here is derived from an EMBL/GenBank/DDBJ whole genome shotgun (WGS) entry which is preliminary data.</text>
</comment>
<dbReference type="InterPro" id="IPR044288">
    <property type="entry name" value="ZNF598/HEL2"/>
</dbReference>
<dbReference type="PANTHER" id="PTHR22938">
    <property type="entry name" value="ZINC FINGER PROTEIN 598"/>
    <property type="match status" value="1"/>
</dbReference>
<evidence type="ECO:0008006" key="3">
    <source>
        <dbReference type="Google" id="ProtNLM"/>
    </source>
</evidence>
<dbReference type="PANTHER" id="PTHR22938:SF0">
    <property type="entry name" value="E3 UBIQUITIN-PROTEIN LIGASE ZNF598"/>
    <property type="match status" value="1"/>
</dbReference>
<evidence type="ECO:0000313" key="1">
    <source>
        <dbReference type="EMBL" id="KAF5826248.1"/>
    </source>
</evidence>
<gene>
    <name evidence="1" type="ORF">DUNSADRAFT_3927</name>
</gene>
<name>A0ABQ7FV26_DUNSA</name>
<protein>
    <recommendedName>
        <fullName evidence="3">Encoded protein</fullName>
    </recommendedName>
</protein>